<keyword evidence="5 7" id="KW-1133">Transmembrane helix</keyword>
<feature type="transmembrane region" description="Helical" evidence="7">
    <location>
        <begin position="12"/>
        <end position="34"/>
    </location>
</feature>
<feature type="domain" description="Major facilitator superfamily (MFS) profile" evidence="8">
    <location>
        <begin position="13"/>
        <end position="498"/>
    </location>
</feature>
<dbReference type="PANTHER" id="PTHR42718:SF47">
    <property type="entry name" value="METHYL VIOLOGEN RESISTANCE PROTEIN SMVA"/>
    <property type="match status" value="1"/>
</dbReference>
<gene>
    <name evidence="9" type="ORF">ABS648_16740</name>
</gene>
<dbReference type="CDD" id="cd17321">
    <property type="entry name" value="MFS_MMR_MDR_like"/>
    <property type="match status" value="1"/>
</dbReference>
<feature type="transmembrane region" description="Helical" evidence="7">
    <location>
        <begin position="137"/>
        <end position="157"/>
    </location>
</feature>
<dbReference type="AlphaFoldDB" id="A0AAU7XUI4"/>
<proteinExistence type="predicted"/>
<feature type="transmembrane region" description="Helical" evidence="7">
    <location>
        <begin position="199"/>
        <end position="217"/>
    </location>
</feature>
<dbReference type="InterPro" id="IPR011701">
    <property type="entry name" value="MFS"/>
</dbReference>
<dbReference type="PANTHER" id="PTHR42718">
    <property type="entry name" value="MAJOR FACILITATOR SUPERFAMILY MULTIDRUG TRANSPORTER MFSC"/>
    <property type="match status" value="1"/>
</dbReference>
<dbReference type="PROSITE" id="PS50850">
    <property type="entry name" value="MFS"/>
    <property type="match status" value="1"/>
</dbReference>
<dbReference type="RefSeq" id="WP_043246879.1">
    <property type="nucleotide sequence ID" value="NZ_CP158373.1"/>
</dbReference>
<dbReference type="InterPro" id="IPR020846">
    <property type="entry name" value="MFS_dom"/>
</dbReference>
<dbReference type="InterPro" id="IPR036259">
    <property type="entry name" value="MFS_trans_sf"/>
</dbReference>
<evidence type="ECO:0000313" key="9">
    <source>
        <dbReference type="EMBL" id="XBY61612.1"/>
    </source>
</evidence>
<dbReference type="Gene3D" id="1.20.1720.10">
    <property type="entry name" value="Multidrug resistance protein D"/>
    <property type="match status" value="1"/>
</dbReference>
<dbReference type="Pfam" id="PF07690">
    <property type="entry name" value="MFS_1"/>
    <property type="match status" value="1"/>
</dbReference>
<evidence type="ECO:0000256" key="5">
    <source>
        <dbReference type="ARBA" id="ARBA00022989"/>
    </source>
</evidence>
<dbReference type="GO" id="GO:0022857">
    <property type="term" value="F:transmembrane transporter activity"/>
    <property type="evidence" value="ECO:0007669"/>
    <property type="project" value="InterPro"/>
</dbReference>
<evidence type="ECO:0000256" key="4">
    <source>
        <dbReference type="ARBA" id="ARBA00022692"/>
    </source>
</evidence>
<evidence type="ECO:0000256" key="1">
    <source>
        <dbReference type="ARBA" id="ARBA00004651"/>
    </source>
</evidence>
<feature type="transmembrane region" description="Helical" evidence="7">
    <location>
        <begin position="49"/>
        <end position="67"/>
    </location>
</feature>
<name>A0AAU7XUI4_9PSED</name>
<dbReference type="GO" id="GO:0005886">
    <property type="term" value="C:plasma membrane"/>
    <property type="evidence" value="ECO:0007669"/>
    <property type="project" value="UniProtKB-SubCell"/>
</dbReference>
<feature type="transmembrane region" description="Helical" evidence="7">
    <location>
        <begin position="356"/>
        <end position="377"/>
    </location>
</feature>
<feature type="transmembrane region" description="Helical" evidence="7">
    <location>
        <begin position="229"/>
        <end position="246"/>
    </location>
</feature>
<feature type="transmembrane region" description="Helical" evidence="7">
    <location>
        <begin position="104"/>
        <end position="125"/>
    </location>
</feature>
<organism evidence="9">
    <name type="scientific">Pseudomonas solani</name>
    <dbReference type="NCBI Taxonomy" id="2731552"/>
    <lineage>
        <taxon>Bacteria</taxon>
        <taxon>Pseudomonadati</taxon>
        <taxon>Pseudomonadota</taxon>
        <taxon>Gammaproteobacteria</taxon>
        <taxon>Pseudomonadales</taxon>
        <taxon>Pseudomonadaceae</taxon>
        <taxon>Pseudomonas</taxon>
    </lineage>
</organism>
<feature type="transmembrane region" description="Helical" evidence="7">
    <location>
        <begin position="303"/>
        <end position="326"/>
    </location>
</feature>
<evidence type="ECO:0000256" key="2">
    <source>
        <dbReference type="ARBA" id="ARBA00022448"/>
    </source>
</evidence>
<keyword evidence="2" id="KW-0813">Transport</keyword>
<keyword evidence="4 7" id="KW-0812">Transmembrane</keyword>
<feature type="transmembrane region" description="Helical" evidence="7">
    <location>
        <begin position="475"/>
        <end position="495"/>
    </location>
</feature>
<evidence type="ECO:0000259" key="8">
    <source>
        <dbReference type="PROSITE" id="PS50850"/>
    </source>
</evidence>
<dbReference type="SUPFAM" id="SSF103473">
    <property type="entry name" value="MFS general substrate transporter"/>
    <property type="match status" value="1"/>
</dbReference>
<accession>A0AAU7XUI4</accession>
<comment type="subcellular location">
    <subcellularLocation>
        <location evidence="1">Cell membrane</location>
        <topology evidence="1">Multi-pass membrane protein</topology>
    </subcellularLocation>
</comment>
<evidence type="ECO:0000256" key="6">
    <source>
        <dbReference type="ARBA" id="ARBA00023136"/>
    </source>
</evidence>
<protein>
    <submittedName>
        <fullName evidence="9">MFS transporter</fullName>
    </submittedName>
</protein>
<keyword evidence="3" id="KW-1003">Cell membrane</keyword>
<sequence>MSSSHPPGNRWLILLVVVLAYLPIVIDMTVLHIAVPSLTLSLGASGEQVLWIIDIYPLIMAGLLVPMGTLADRIGSRPMLLTGLLVFVGMSCVAAYAPTAGALIAARAGMAVGAAMALPCTLAIIRRAFESPKERGIALGLWGTVASAGAALGPLVGGALLEHYWWGSVFLINLPVMLLIWPLAYVLVPRDAGSGSGGWKIGQALLLIAGIIASVHALKSGLKPGGPSWVSGLTLLVGVLLLADFVRRQLTSAEPMLDLSLIARPAIRSGLIMALVVSGALAGTELTIAQELQLVLGRTPLQAGLFLLPLMIAAGVGGPLAGYLASLVGLRRVATTALLCSAISLAGLGFSDFREAGLAVVGLLVLLGLALSIGLTASSIAIMGAAPVSNAGAAGALEATGYEMGTGLGITAFGVLLSSVYGAAIHLPGGVPEAVKDQAIRSLSDTLVAAERLDATLAAPLAQAGREAFSAAHGAVLLSAATLLAGLAVVVFLSLGKEEGSEPVAVGR</sequence>
<dbReference type="EMBL" id="CP158373">
    <property type="protein sequence ID" value="XBY61612.1"/>
    <property type="molecule type" value="Genomic_DNA"/>
</dbReference>
<keyword evidence="6 7" id="KW-0472">Membrane</keyword>
<feature type="transmembrane region" description="Helical" evidence="7">
    <location>
        <begin position="163"/>
        <end position="187"/>
    </location>
</feature>
<reference evidence="9" key="1">
    <citation type="submission" date="2023-08" db="EMBL/GenBank/DDBJ databases">
        <title>Increased levels of nutrients transform a symbiont into a lethal pathobiont.</title>
        <authorList>
            <person name="Lachnit T."/>
            <person name="Ulrich L."/>
            <person name="Willmer F.M."/>
            <person name="Hasenbein T."/>
            <person name="Steiner L.X."/>
            <person name="Wolters M."/>
            <person name="Herbst E.M."/>
            <person name="Deines P."/>
        </authorList>
    </citation>
    <scope>NUCLEOTIDE SEQUENCE</scope>
    <source>
        <strain evidence="9">T3</strain>
    </source>
</reference>
<feature type="transmembrane region" description="Helical" evidence="7">
    <location>
        <begin position="333"/>
        <end position="350"/>
    </location>
</feature>
<feature type="transmembrane region" description="Helical" evidence="7">
    <location>
        <begin position="79"/>
        <end position="98"/>
    </location>
</feature>
<feature type="transmembrane region" description="Helical" evidence="7">
    <location>
        <begin position="266"/>
        <end position="283"/>
    </location>
</feature>
<evidence type="ECO:0000256" key="3">
    <source>
        <dbReference type="ARBA" id="ARBA00022475"/>
    </source>
</evidence>
<evidence type="ECO:0000256" key="7">
    <source>
        <dbReference type="SAM" id="Phobius"/>
    </source>
</evidence>
<dbReference type="Gene3D" id="1.20.1250.20">
    <property type="entry name" value="MFS general substrate transporter like domains"/>
    <property type="match status" value="1"/>
</dbReference>